<organism evidence="1 2">
    <name type="scientific">Parageobacillus thermantarcticus</name>
    <dbReference type="NCBI Taxonomy" id="186116"/>
    <lineage>
        <taxon>Bacteria</taxon>
        <taxon>Bacillati</taxon>
        <taxon>Bacillota</taxon>
        <taxon>Bacilli</taxon>
        <taxon>Bacillales</taxon>
        <taxon>Anoxybacillaceae</taxon>
        <taxon>Parageobacillus</taxon>
    </lineage>
</organism>
<dbReference type="EMBL" id="FOJS01000010">
    <property type="protein sequence ID" value="SFA45808.1"/>
    <property type="molecule type" value="Genomic_DNA"/>
</dbReference>
<sequence length="43" mass="5094">MVKKYCVTRSVSFLEDNVMTKVVFLNKVLIMCKILKYQLILIK</sequence>
<dbReference type="Proteomes" id="UP000198650">
    <property type="component" value="Unassembled WGS sequence"/>
</dbReference>
<reference evidence="2" key="1">
    <citation type="submission" date="2016-10" db="EMBL/GenBank/DDBJ databases">
        <authorList>
            <person name="Varghese N."/>
            <person name="Submissions S."/>
        </authorList>
    </citation>
    <scope>NUCLEOTIDE SEQUENCE [LARGE SCALE GENOMIC DNA]</scope>
    <source>
        <strain evidence="2">M1</strain>
    </source>
</reference>
<accession>A0A1I0T1Z6</accession>
<proteinExistence type="predicted"/>
<name>A0A1I0T1Z6_9BACL</name>
<protein>
    <submittedName>
        <fullName evidence="1">Uncharacterized protein</fullName>
    </submittedName>
</protein>
<gene>
    <name evidence="1" type="ORF">SAMN05192569_101040</name>
</gene>
<evidence type="ECO:0000313" key="2">
    <source>
        <dbReference type="Proteomes" id="UP000198650"/>
    </source>
</evidence>
<keyword evidence="2" id="KW-1185">Reference proteome</keyword>
<evidence type="ECO:0000313" key="1">
    <source>
        <dbReference type="EMBL" id="SFA45808.1"/>
    </source>
</evidence>
<dbReference type="AlphaFoldDB" id="A0A1I0T1Z6"/>